<keyword evidence="4" id="KW-1185">Reference proteome</keyword>
<evidence type="ECO:0000259" key="2">
    <source>
        <dbReference type="Pfam" id="PF21906"/>
    </source>
</evidence>
<organism evidence="3 4">
    <name type="scientific">Limnohabitans planktonicus II-D5</name>
    <dbReference type="NCBI Taxonomy" id="1293045"/>
    <lineage>
        <taxon>Bacteria</taxon>
        <taxon>Pseudomonadati</taxon>
        <taxon>Pseudomonadota</taxon>
        <taxon>Betaproteobacteria</taxon>
        <taxon>Burkholderiales</taxon>
        <taxon>Comamonadaceae</taxon>
        <taxon>Limnohabitans</taxon>
    </lineage>
</organism>
<accession>A0A2T7UFD5</accession>
<protein>
    <submittedName>
        <fullName evidence="3">NUDIX hydrolase</fullName>
    </submittedName>
</protein>
<name>A0A2T7UFD5_9BURK</name>
<dbReference type="Proteomes" id="UP000037507">
    <property type="component" value="Unassembled WGS sequence"/>
</dbReference>
<dbReference type="EMBL" id="LFYT02000006">
    <property type="protein sequence ID" value="PVE43415.1"/>
    <property type="molecule type" value="Genomic_DNA"/>
</dbReference>
<evidence type="ECO:0000259" key="1">
    <source>
        <dbReference type="Pfam" id="PF00293"/>
    </source>
</evidence>
<gene>
    <name evidence="3" type="ORF">H663_007650</name>
</gene>
<dbReference type="Gene3D" id="1.10.10.10">
    <property type="entry name" value="Winged helix-like DNA-binding domain superfamily/Winged helix DNA-binding domain"/>
    <property type="match status" value="1"/>
</dbReference>
<dbReference type="CDD" id="cd18873">
    <property type="entry name" value="NUDIX_NadM_like"/>
    <property type="match status" value="1"/>
</dbReference>
<dbReference type="RefSeq" id="WP_053170762.1">
    <property type="nucleotide sequence ID" value="NZ_LFYT02000006.1"/>
</dbReference>
<dbReference type="Pfam" id="PF21906">
    <property type="entry name" value="WHD_NrtR"/>
    <property type="match status" value="1"/>
</dbReference>
<dbReference type="InterPro" id="IPR036390">
    <property type="entry name" value="WH_DNA-bd_sf"/>
</dbReference>
<dbReference type="Gene3D" id="3.90.79.10">
    <property type="entry name" value="Nucleoside Triphosphate Pyrophosphohydrolase"/>
    <property type="match status" value="1"/>
</dbReference>
<keyword evidence="3" id="KW-0378">Hydrolase</keyword>
<dbReference type="STRING" id="1293045.H663_05870"/>
<comment type="caution">
    <text evidence="3">The sequence shown here is derived from an EMBL/GenBank/DDBJ whole genome shotgun (WGS) entry which is preliminary data.</text>
</comment>
<dbReference type="GO" id="GO:0016787">
    <property type="term" value="F:hydrolase activity"/>
    <property type="evidence" value="ECO:0007669"/>
    <property type="project" value="UniProtKB-KW"/>
</dbReference>
<dbReference type="SUPFAM" id="SSF55811">
    <property type="entry name" value="Nudix"/>
    <property type="match status" value="1"/>
</dbReference>
<dbReference type="OrthoDB" id="5417595at2"/>
<feature type="domain" description="Nudix hydrolase" evidence="1">
    <location>
        <begin position="11"/>
        <end position="88"/>
    </location>
</feature>
<evidence type="ECO:0000313" key="3">
    <source>
        <dbReference type="EMBL" id="PVE43415.1"/>
    </source>
</evidence>
<evidence type="ECO:0000313" key="4">
    <source>
        <dbReference type="Proteomes" id="UP000037507"/>
    </source>
</evidence>
<dbReference type="InterPro" id="IPR000086">
    <property type="entry name" value="NUDIX_hydrolase_dom"/>
</dbReference>
<dbReference type="SUPFAM" id="SSF46785">
    <property type="entry name" value="Winged helix' DNA-binding domain"/>
    <property type="match status" value="1"/>
</dbReference>
<proteinExistence type="predicted"/>
<dbReference type="InterPro" id="IPR036388">
    <property type="entry name" value="WH-like_DNA-bd_sf"/>
</dbReference>
<feature type="domain" description="NrtR DNA-binding winged helix" evidence="2">
    <location>
        <begin position="145"/>
        <end position="203"/>
    </location>
</feature>
<dbReference type="InterPro" id="IPR015797">
    <property type="entry name" value="NUDIX_hydrolase-like_dom_sf"/>
</dbReference>
<dbReference type="AlphaFoldDB" id="A0A2T7UFD5"/>
<sequence length="220" mass="24369">MKNSLTAPPIVTVDAVLLTIAGNELCVALHKREAAPFAGHWALPGGFIHTQEDDSAKAAAARVLRDKVDVQSPYLEEFGSYSGPVRDPRGWSLTLVYYALVPVVSARITLFPVNRLPNLPFDHGQIVSAVVERVRSKASYSSLPVHLCPEEFTIAQLHAAYELVLGERINMANFRRKLADLDLLEPVSGLLRSAGRSRPSQVYVVRKKYRDRLSVRDRGL</sequence>
<reference evidence="3" key="1">
    <citation type="submission" date="2017-04" db="EMBL/GenBank/DDBJ databases">
        <title>Unexpected and diverse lifestyles within the genus Limnohabitans.</title>
        <authorList>
            <person name="Kasalicky V."/>
            <person name="Mehrshad M."/>
            <person name="Andrei S.-A."/>
            <person name="Salcher M."/>
            <person name="Kratochvilova H."/>
            <person name="Simek K."/>
            <person name="Ghai R."/>
        </authorList>
    </citation>
    <scope>NUCLEOTIDE SEQUENCE [LARGE SCALE GENOMIC DNA]</scope>
    <source>
        <strain evidence="3">II-D5</strain>
    </source>
</reference>
<dbReference type="PANTHER" id="PTHR43736">
    <property type="entry name" value="ADP-RIBOSE PYROPHOSPHATASE"/>
    <property type="match status" value="1"/>
</dbReference>
<dbReference type="PANTHER" id="PTHR43736:SF4">
    <property type="entry name" value="SLR1690 PROTEIN"/>
    <property type="match status" value="1"/>
</dbReference>
<dbReference type="Pfam" id="PF00293">
    <property type="entry name" value="NUDIX"/>
    <property type="match status" value="1"/>
</dbReference>
<dbReference type="InterPro" id="IPR054105">
    <property type="entry name" value="WHD_NrtR"/>
</dbReference>